<reference evidence="2 4" key="3">
    <citation type="submission" date="2019-03" db="EMBL/GenBank/DDBJ databases">
        <authorList>
            <consortium name="Pathogen Informatics"/>
        </authorList>
    </citation>
    <scope>NUCLEOTIDE SEQUENCE [LARGE SCALE GENOMIC DNA]</scope>
    <source>
        <strain evidence="2 4">NCTC12282</strain>
    </source>
</reference>
<organism evidence="1 3">
    <name type="scientific">Budvicia aquatica</name>
    <dbReference type="NCBI Taxonomy" id="82979"/>
    <lineage>
        <taxon>Bacteria</taxon>
        <taxon>Pseudomonadati</taxon>
        <taxon>Pseudomonadota</taxon>
        <taxon>Gammaproteobacteria</taxon>
        <taxon>Enterobacterales</taxon>
        <taxon>Budviciaceae</taxon>
        <taxon>Budvicia</taxon>
    </lineage>
</organism>
<dbReference type="Proteomes" id="UP000373449">
    <property type="component" value="Unassembled WGS sequence"/>
</dbReference>
<proteinExistence type="predicted"/>
<evidence type="ECO:0000313" key="3">
    <source>
        <dbReference type="Proteomes" id="UP000224974"/>
    </source>
</evidence>
<name>A0A2C6DIU2_9GAMM</name>
<evidence type="ECO:0000313" key="1">
    <source>
        <dbReference type="EMBL" id="PHI31136.1"/>
    </source>
</evidence>
<gene>
    <name evidence="1" type="ORF">CRN84_18230</name>
    <name evidence="2" type="ORF">NCTC12282_05026</name>
</gene>
<protein>
    <submittedName>
        <fullName evidence="1">Uncharacterized protein</fullName>
    </submittedName>
</protein>
<dbReference type="RefSeq" id="WP_029094589.1">
    <property type="nucleotide sequence ID" value="NZ_CAADJA010000002.1"/>
</dbReference>
<dbReference type="AlphaFoldDB" id="A0A2C6DIU2"/>
<sequence>MDDLKIDINDKRNGIWLPNTKSDRITDELTTAHKGNCVHGKAYKQYTYDKLINSKIDKEFFNALKNIKTELSH</sequence>
<accession>A0A2C6DIU2</accession>
<dbReference type="STRING" id="1111728.GCA_000427805_01583"/>
<reference evidence="3" key="2">
    <citation type="submission" date="2017-09" db="EMBL/GenBank/DDBJ databases">
        <title>FDA dAtabase for Regulatory Grade micrObial Sequences (FDA-ARGOS): Supporting development and validation of Infectious Disease Dx tests.</title>
        <authorList>
            <person name="Minogue T."/>
            <person name="Wolcott M."/>
            <person name="Wasieloski L."/>
            <person name="Aguilar W."/>
            <person name="Moore D."/>
            <person name="Tallon L."/>
            <person name="Sadzewicz L."/>
            <person name="Ott S."/>
            <person name="Zhao X."/>
            <person name="Nagaraj S."/>
            <person name="Vavikolanu K."/>
            <person name="Aluvathingal J."/>
            <person name="Nadendla S."/>
            <person name="Sichtig H."/>
        </authorList>
    </citation>
    <scope>NUCLEOTIDE SEQUENCE [LARGE SCALE GENOMIC DNA]</scope>
    <source>
        <strain evidence="3">FDAARGOS_387</strain>
    </source>
</reference>
<dbReference type="OrthoDB" id="6043530at2"/>
<evidence type="ECO:0000313" key="2">
    <source>
        <dbReference type="EMBL" id="VFS51383.1"/>
    </source>
</evidence>
<keyword evidence="3" id="KW-1185">Reference proteome</keyword>
<dbReference type="Proteomes" id="UP000224974">
    <property type="component" value="Unassembled WGS sequence"/>
</dbReference>
<dbReference type="EMBL" id="CAADJA010000002">
    <property type="protein sequence ID" value="VFS51383.1"/>
    <property type="molecule type" value="Genomic_DNA"/>
</dbReference>
<evidence type="ECO:0000313" key="4">
    <source>
        <dbReference type="Proteomes" id="UP000373449"/>
    </source>
</evidence>
<reference evidence="1" key="1">
    <citation type="submission" date="2017-09" db="EMBL/GenBank/DDBJ databases">
        <title>FDA dAtabase for Regulatory Grade micrObial Sequences (FDA-ARGOS): Supporting development and validation of Infectious Disease Dx tests.</title>
        <authorList>
            <person name="Minogue T."/>
            <person name="Wolcott M."/>
            <person name="Wasieloski L."/>
            <person name="Aguilar W."/>
            <person name="Moore D."/>
            <person name="Tallon L.J."/>
            <person name="Sadzewicz L."/>
            <person name="Ott S."/>
            <person name="Zhao X."/>
            <person name="Nagaraj S."/>
            <person name="Vavikolanu K."/>
            <person name="Aluvathingal J."/>
            <person name="Nadendla S."/>
            <person name="Sichtig H."/>
        </authorList>
    </citation>
    <scope>NUCLEOTIDE SEQUENCE</scope>
    <source>
        <strain evidence="1">FDAARGOS_387</strain>
    </source>
</reference>
<dbReference type="EMBL" id="PDDX01000001">
    <property type="protein sequence ID" value="PHI31136.1"/>
    <property type="molecule type" value="Genomic_DNA"/>
</dbReference>